<dbReference type="OrthoDB" id="10265800at2759"/>
<evidence type="ECO:0000313" key="2">
    <source>
        <dbReference type="Proteomes" id="UP000005239"/>
    </source>
</evidence>
<accession>A0A2A6CMX1</accession>
<name>A0A2A6CMX1_PRIPA</name>
<evidence type="ECO:0000313" key="1">
    <source>
        <dbReference type="EnsemblMetazoa" id="PPA41254.1"/>
    </source>
</evidence>
<dbReference type="SUPFAM" id="SSF52266">
    <property type="entry name" value="SGNH hydrolase"/>
    <property type="match status" value="1"/>
</dbReference>
<organism evidence="1 2">
    <name type="scientific">Pristionchus pacificus</name>
    <name type="common">Parasitic nematode worm</name>
    <dbReference type="NCBI Taxonomy" id="54126"/>
    <lineage>
        <taxon>Eukaryota</taxon>
        <taxon>Metazoa</taxon>
        <taxon>Ecdysozoa</taxon>
        <taxon>Nematoda</taxon>
        <taxon>Chromadorea</taxon>
        <taxon>Rhabditida</taxon>
        <taxon>Rhabditina</taxon>
        <taxon>Diplogasteromorpha</taxon>
        <taxon>Diplogasteroidea</taxon>
        <taxon>Neodiplogasteridae</taxon>
        <taxon>Pristionchus</taxon>
    </lineage>
</organism>
<dbReference type="PANTHER" id="PTHR21325:SF31">
    <property type="entry name" value="GH22081P-RELATED"/>
    <property type="match status" value="1"/>
</dbReference>
<accession>A0A8R1UVD5</accession>
<gene>
    <name evidence="1" type="primary">WBGene00279623</name>
</gene>
<dbReference type="AlphaFoldDB" id="A0A2A6CMX1"/>
<dbReference type="InterPro" id="IPR035547">
    <property type="entry name" value="Phospholipase_B"/>
</dbReference>
<sequence length="393" mass="43823">MLKTFASTPILLLALVAAEDGKDYGIPNWSCDAEVMKKSKTKPINVHSLRFADIDIIGALGDSLTAGNGAGAAVNDAVAVLIQYRGLPFGIGGDKSLDEHVTLTNILKKFNPNLFGYSTGTGSANVWQTAHLNTAIPGAATVDLYGQAGDLIRRMKEHPEIDFQNQWKLIHIFIGANDICDWCDYPDMVSDQHFRDNLNKAVQLLKDNLPKTIVVLVGMFDLSLLRKIDKDKYFCDKLHAVECPCEQEFDFPTEDISAQCKRYMSVEQELMDGRFDTTDDFTLVIQPFFEEITEPPMTPDGEPDLTFFAPDCFHFSAYGHAVVAKALWNNIVQPVGMKDRYANLTDLSGALACPDKKLIVFLDNEPLEAYLMKKKRHTTAIRDPTTAKETRDF</sequence>
<dbReference type="CDD" id="cd01824">
    <property type="entry name" value="Phospholipase_B_like"/>
    <property type="match status" value="1"/>
</dbReference>
<dbReference type="FunFam" id="3.40.50.1110:FF:000017">
    <property type="entry name" value="Protein CBG05119"/>
    <property type="match status" value="1"/>
</dbReference>
<reference evidence="1" key="2">
    <citation type="submission" date="2022-06" db="UniProtKB">
        <authorList>
            <consortium name="EnsemblMetazoa"/>
        </authorList>
    </citation>
    <scope>IDENTIFICATION</scope>
    <source>
        <strain evidence="1">PS312</strain>
    </source>
</reference>
<dbReference type="GO" id="GO:0006644">
    <property type="term" value="P:phospholipid metabolic process"/>
    <property type="evidence" value="ECO:0000318"/>
    <property type="project" value="GO_Central"/>
</dbReference>
<dbReference type="InterPro" id="IPR036514">
    <property type="entry name" value="SGNH_hydro_sf"/>
</dbReference>
<dbReference type="EnsemblMetazoa" id="PPA41254.1">
    <property type="protein sequence ID" value="PPA41254.1"/>
    <property type="gene ID" value="WBGene00279623"/>
</dbReference>
<dbReference type="PANTHER" id="PTHR21325">
    <property type="entry name" value="PHOSPHOLIPASE B, PLB1"/>
    <property type="match status" value="1"/>
</dbReference>
<proteinExistence type="predicted"/>
<reference evidence="2" key="1">
    <citation type="journal article" date="2008" name="Nat. Genet.">
        <title>The Pristionchus pacificus genome provides a unique perspective on nematode lifestyle and parasitism.</title>
        <authorList>
            <person name="Dieterich C."/>
            <person name="Clifton S.W."/>
            <person name="Schuster L.N."/>
            <person name="Chinwalla A."/>
            <person name="Delehaunty K."/>
            <person name="Dinkelacker I."/>
            <person name="Fulton L."/>
            <person name="Fulton R."/>
            <person name="Godfrey J."/>
            <person name="Minx P."/>
            <person name="Mitreva M."/>
            <person name="Roeseler W."/>
            <person name="Tian H."/>
            <person name="Witte H."/>
            <person name="Yang S.P."/>
            <person name="Wilson R.K."/>
            <person name="Sommer R.J."/>
        </authorList>
    </citation>
    <scope>NUCLEOTIDE SEQUENCE [LARGE SCALE GENOMIC DNA]</scope>
    <source>
        <strain evidence="2">PS312</strain>
    </source>
</reference>
<dbReference type="InterPro" id="IPR001087">
    <property type="entry name" value="GDSL"/>
</dbReference>
<keyword evidence="2" id="KW-1185">Reference proteome</keyword>
<protein>
    <submittedName>
        <fullName evidence="1">Lipase</fullName>
    </submittedName>
</protein>
<dbReference type="GO" id="GO:0004620">
    <property type="term" value="F:phospholipase activity"/>
    <property type="evidence" value="ECO:0000318"/>
    <property type="project" value="GO_Central"/>
</dbReference>
<dbReference type="Pfam" id="PF00657">
    <property type="entry name" value="Lipase_GDSL"/>
    <property type="match status" value="1"/>
</dbReference>
<dbReference type="Gene3D" id="3.40.50.1110">
    <property type="entry name" value="SGNH hydrolase"/>
    <property type="match status" value="1"/>
</dbReference>
<dbReference type="Proteomes" id="UP000005239">
    <property type="component" value="Unassembled WGS sequence"/>
</dbReference>
<dbReference type="InterPro" id="IPR038885">
    <property type="entry name" value="PLB1"/>
</dbReference>